<feature type="compositionally biased region" description="Basic and acidic residues" evidence="1">
    <location>
        <begin position="42"/>
        <end position="51"/>
    </location>
</feature>
<evidence type="ECO:0000313" key="4">
    <source>
        <dbReference type="WBParaSite" id="NBR_0000777601-mRNA-1"/>
    </source>
</evidence>
<proteinExistence type="predicted"/>
<protein>
    <submittedName>
        <fullName evidence="2 4">Uncharacterized protein</fullName>
    </submittedName>
</protein>
<dbReference type="WBParaSite" id="NBR_0000777601-mRNA-1">
    <property type="protein sequence ID" value="NBR_0000777601-mRNA-1"/>
    <property type="gene ID" value="NBR_0000777601"/>
</dbReference>
<accession>A0A0N4XXP0</accession>
<dbReference type="AlphaFoldDB" id="A0A0N4XXP0"/>
<evidence type="ECO:0000313" key="3">
    <source>
        <dbReference type="Proteomes" id="UP000271162"/>
    </source>
</evidence>
<organism evidence="4">
    <name type="scientific">Nippostrongylus brasiliensis</name>
    <name type="common">Rat hookworm</name>
    <dbReference type="NCBI Taxonomy" id="27835"/>
    <lineage>
        <taxon>Eukaryota</taxon>
        <taxon>Metazoa</taxon>
        <taxon>Ecdysozoa</taxon>
        <taxon>Nematoda</taxon>
        <taxon>Chromadorea</taxon>
        <taxon>Rhabditida</taxon>
        <taxon>Rhabditina</taxon>
        <taxon>Rhabditomorpha</taxon>
        <taxon>Strongyloidea</taxon>
        <taxon>Heligmosomidae</taxon>
        <taxon>Nippostrongylus</taxon>
    </lineage>
</organism>
<gene>
    <name evidence="2" type="ORF">NBR_LOCUS7777</name>
</gene>
<feature type="region of interest" description="Disordered" evidence="1">
    <location>
        <begin position="1"/>
        <end position="51"/>
    </location>
</feature>
<sequence>MSSTAGASCAQEPSPEAPGGTPPIGRSSPKDSNPDVGLPETETVRAPDEPDLERILAQRFSQFFKVAHGSYDRRPVRRPEKVNPKVLLEIGDAVLLRKQNNLPTSNGRRCISTLNAAVYAIAKGIAATADELRRGDVSRDPKRRLKELMEGRRSRLSVVSAHALAGAT</sequence>
<evidence type="ECO:0000256" key="1">
    <source>
        <dbReference type="SAM" id="MobiDB-lite"/>
    </source>
</evidence>
<name>A0A0N4XXP0_NIPBR</name>
<dbReference type="EMBL" id="UYSL01019925">
    <property type="protein sequence ID" value="VDL71366.1"/>
    <property type="molecule type" value="Genomic_DNA"/>
</dbReference>
<reference evidence="2 3" key="2">
    <citation type="submission" date="2018-11" db="EMBL/GenBank/DDBJ databases">
        <authorList>
            <consortium name="Pathogen Informatics"/>
        </authorList>
    </citation>
    <scope>NUCLEOTIDE SEQUENCE [LARGE SCALE GENOMIC DNA]</scope>
</reference>
<reference evidence="4" key="1">
    <citation type="submission" date="2017-02" db="UniProtKB">
        <authorList>
            <consortium name="WormBaseParasite"/>
        </authorList>
    </citation>
    <scope>IDENTIFICATION</scope>
</reference>
<evidence type="ECO:0000313" key="2">
    <source>
        <dbReference type="EMBL" id="VDL71366.1"/>
    </source>
</evidence>
<keyword evidence="3" id="KW-1185">Reference proteome</keyword>
<dbReference type="STRING" id="27835.A0A0N4XXP0"/>
<dbReference type="Proteomes" id="UP000271162">
    <property type="component" value="Unassembled WGS sequence"/>
</dbReference>